<name>W0LJE4_9PROT</name>
<accession>W0LJE4</accession>
<dbReference type="OrthoDB" id="10002877at2"/>
<dbReference type="EMBL" id="LVJN01000004">
    <property type="protein sequence ID" value="OSM08658.1"/>
    <property type="molecule type" value="Genomic_DNA"/>
</dbReference>
<feature type="region of interest" description="Disordered" evidence="1">
    <location>
        <begin position="140"/>
        <end position="160"/>
    </location>
</feature>
<keyword evidence="5" id="KW-1185">Reference proteome</keyword>
<dbReference type="AlphaFoldDB" id="W0LJE4"/>
<feature type="compositionally biased region" description="Low complexity" evidence="1">
    <location>
        <begin position="140"/>
        <end position="159"/>
    </location>
</feature>
<dbReference type="EMBL" id="KF933436">
    <property type="protein sequence ID" value="AHG23911.1"/>
    <property type="molecule type" value="Genomic_DNA"/>
</dbReference>
<evidence type="ECO:0000313" key="3">
    <source>
        <dbReference type="EMBL" id="AHG23911.1"/>
    </source>
</evidence>
<protein>
    <submittedName>
        <fullName evidence="3 4">MamD-like protein</fullName>
    </submittedName>
</protein>
<feature type="transmembrane region" description="Helical" evidence="2">
    <location>
        <begin position="202"/>
        <end position="225"/>
    </location>
</feature>
<keyword evidence="2" id="KW-0472">Membrane</keyword>
<evidence type="ECO:0000256" key="2">
    <source>
        <dbReference type="SAM" id="Phobius"/>
    </source>
</evidence>
<keyword evidence="2" id="KW-1133">Transmembrane helix</keyword>
<evidence type="ECO:0000313" key="4">
    <source>
        <dbReference type="EMBL" id="OSM08658.1"/>
    </source>
</evidence>
<sequence>MPAPQELIGPQQLANVTGKSFTVKDLGNGKALLCPLPEGGGAALSPIEINNAVVEGLKAAKGQAPGMAPVVSIEGAGKTVSPQGQKLLIDKLQIKGVMAPGGERIVLSNGEMKIGPAPKSAAKAAKKIAKVQAKATAPQPMAKAAAATPPCPAANTPQPSAQNVAMTQNVAAKAVGGGAAKAAAVGTIWNGGGWSLGLGLGLGVWGVVAATGLAAAAIGVGVYNYKSRQLKAEG</sequence>
<reference evidence="3" key="1">
    <citation type="journal article" date="2014" name="Front. Microbiol.">
        <title>Isolation, cultivation and genomic analysis of magnetosome biomineralization genes of a new genus of South-seeking magnetotactic cocci within the Alphaproteobacteria.</title>
        <authorList>
            <person name="Morillo V."/>
            <person name="Abreu F."/>
            <person name="Araujo A.C."/>
            <person name="de Almeida L.G."/>
            <person name="Enrich-Prast A."/>
            <person name="Farina M."/>
            <person name="de Vasconcelos A.T."/>
            <person name="Bazylinski D.A."/>
            <person name="Lins U."/>
        </authorList>
    </citation>
    <scope>NUCLEOTIDE SEQUENCE</scope>
    <source>
        <strain evidence="3">IT-1</strain>
    </source>
</reference>
<gene>
    <name evidence="4" type="ORF">MAIT1_02822</name>
    <name evidence="3" type="ORF">MIIT1_02822</name>
</gene>
<evidence type="ECO:0000313" key="5">
    <source>
        <dbReference type="Proteomes" id="UP000194003"/>
    </source>
</evidence>
<reference evidence="4 5" key="2">
    <citation type="journal article" date="2016" name="BMC Genomics">
        <title>Combined genomic and structural analyses of a cultured magnetotactic bacterium reveals its niche adaptation to a dynamic environment.</title>
        <authorList>
            <person name="Araujo A.C."/>
            <person name="Morillo V."/>
            <person name="Cypriano J."/>
            <person name="Teixeira L.C."/>
            <person name="Leao P."/>
            <person name="Lyra S."/>
            <person name="Almeida L.G."/>
            <person name="Bazylinski D.A."/>
            <person name="Vasconcellos A.T."/>
            <person name="Abreu F."/>
            <person name="Lins U."/>
        </authorList>
    </citation>
    <scope>NUCLEOTIDE SEQUENCE [LARGE SCALE GENOMIC DNA]</scope>
    <source>
        <strain evidence="4 5">IT-1</strain>
    </source>
</reference>
<proteinExistence type="predicted"/>
<keyword evidence="2" id="KW-0812">Transmembrane</keyword>
<organism evidence="3">
    <name type="scientific">Magnetofaba australis IT-1</name>
    <dbReference type="NCBI Taxonomy" id="1434232"/>
    <lineage>
        <taxon>Bacteria</taxon>
        <taxon>Pseudomonadati</taxon>
        <taxon>Pseudomonadota</taxon>
        <taxon>Magnetococcia</taxon>
        <taxon>Magnetococcales</taxon>
        <taxon>Magnetococcaceae</taxon>
        <taxon>Magnetofaba</taxon>
    </lineage>
</organism>
<dbReference type="RefSeq" id="WP_085440066.1">
    <property type="nucleotide sequence ID" value="NZ_LVJN01000004.1"/>
</dbReference>
<dbReference type="Proteomes" id="UP000194003">
    <property type="component" value="Unassembled WGS sequence"/>
</dbReference>
<evidence type="ECO:0000256" key="1">
    <source>
        <dbReference type="SAM" id="MobiDB-lite"/>
    </source>
</evidence>